<protein>
    <recommendedName>
        <fullName evidence="4">imidazole glycerol-phosphate synthase</fullName>
        <ecNumber evidence="4">4.3.2.10</ecNumber>
    </recommendedName>
    <alternativeName>
        <fullName evidence="9">IGP synthase cyclase subunit</fullName>
    </alternativeName>
</protein>
<evidence type="ECO:0000256" key="6">
    <source>
        <dbReference type="ARBA" id="ARBA00023102"/>
    </source>
</evidence>
<dbReference type="EC" id="4.3.2.10" evidence="4"/>
<dbReference type="UniPathway" id="UPA00031">
    <property type="reaction ID" value="UER00010"/>
</dbReference>
<comment type="function">
    <text evidence="8">IGPS catalyzes the conversion of PRFAR and glutamine to IGP, AICAR and glutamate. The HisF subunit catalyzes the cyclization activity that produces IGP and AICAR from PRFAR using the ammonia provided by the HisH subunit.</text>
</comment>
<sequence>MSLRIIAKLDVKPPYVVKPVHFEGLRKIGLPAELAEKYYKQGADELIYTDIVASLYQREILFAEVEKAAKEVFIPFSVGGGVRSIDDFSKLFHSGADKVVINTYAVQNDPHIIKQASEIFGSQSVIVNIEAKKWGSSWECYTDCGRVRSGKSVLDWVNEVADLGAGEIMLQSVDCDGRQRGYDIDLVSSVVESVSIPVIAASGAGNLEDVLSVVQQARPDAVALASILHYEKTTIREVKDFLRKNGVEVS</sequence>
<dbReference type="InterPro" id="IPR011060">
    <property type="entry name" value="RibuloseP-bd_barrel"/>
</dbReference>
<dbReference type="InterPro" id="IPR006062">
    <property type="entry name" value="His_biosynth"/>
</dbReference>
<keyword evidence="7" id="KW-0456">Lyase</keyword>
<dbReference type="Proteomes" id="UP000198623">
    <property type="component" value="Unassembled WGS sequence"/>
</dbReference>
<dbReference type="AlphaFoldDB" id="A0A1I2MZ36"/>
<comment type="subunit">
    <text evidence="3">Heterodimer of HisH and HisF.</text>
</comment>
<keyword evidence="13" id="KW-1185">Reference proteome</keyword>
<dbReference type="PANTHER" id="PTHR21235">
    <property type="entry name" value="IMIDAZOLE GLYCEROL PHOSPHATE SYNTHASE SUBUNIT HISF/H IGP SYNTHASE SUBUNIT HISF/H"/>
    <property type="match status" value="1"/>
</dbReference>
<dbReference type="PANTHER" id="PTHR21235:SF2">
    <property type="entry name" value="IMIDAZOLE GLYCEROL PHOSPHATE SYNTHASE HISHF"/>
    <property type="match status" value="1"/>
</dbReference>
<evidence type="ECO:0000256" key="11">
    <source>
        <dbReference type="RuleBase" id="RU003657"/>
    </source>
</evidence>
<comment type="pathway">
    <text evidence="1">Amino-acid biosynthesis; L-histidine biosynthesis; L-histidine from 5-phospho-alpha-D-ribose 1-diphosphate: step 5/9.</text>
</comment>
<evidence type="ECO:0000256" key="1">
    <source>
        <dbReference type="ARBA" id="ARBA00005091"/>
    </source>
</evidence>
<dbReference type="InterPro" id="IPR004651">
    <property type="entry name" value="HisF"/>
</dbReference>
<evidence type="ECO:0000256" key="2">
    <source>
        <dbReference type="ARBA" id="ARBA00009667"/>
    </source>
</evidence>
<reference evidence="13" key="1">
    <citation type="submission" date="2016-10" db="EMBL/GenBank/DDBJ databases">
        <authorList>
            <person name="Varghese N."/>
            <person name="Submissions S."/>
        </authorList>
    </citation>
    <scope>NUCLEOTIDE SEQUENCE [LARGE SCALE GENOMIC DNA]</scope>
    <source>
        <strain evidence="13">CGMCC 1.10971</strain>
    </source>
</reference>
<dbReference type="CDD" id="cd04731">
    <property type="entry name" value="HisF"/>
    <property type="match status" value="1"/>
</dbReference>
<evidence type="ECO:0000256" key="8">
    <source>
        <dbReference type="ARBA" id="ARBA00025475"/>
    </source>
</evidence>
<dbReference type="InterPro" id="IPR013785">
    <property type="entry name" value="Aldolase_TIM"/>
</dbReference>
<keyword evidence="6 11" id="KW-0368">Histidine biosynthesis</keyword>
<evidence type="ECO:0000256" key="10">
    <source>
        <dbReference type="ARBA" id="ARBA00047838"/>
    </source>
</evidence>
<keyword evidence="5 11" id="KW-0028">Amino-acid biosynthesis</keyword>
<dbReference type="Pfam" id="PF00977">
    <property type="entry name" value="His_biosynth"/>
    <property type="match status" value="1"/>
</dbReference>
<dbReference type="SUPFAM" id="SSF51366">
    <property type="entry name" value="Ribulose-phoshate binding barrel"/>
    <property type="match status" value="1"/>
</dbReference>
<evidence type="ECO:0000313" key="12">
    <source>
        <dbReference type="EMBL" id="SFF96140.1"/>
    </source>
</evidence>
<dbReference type="STRING" id="1045558.SAMN05216175_102157"/>
<gene>
    <name evidence="12" type="ORF">SAMN05216175_102157</name>
</gene>
<dbReference type="GO" id="GO:0016829">
    <property type="term" value="F:lyase activity"/>
    <property type="evidence" value="ECO:0007669"/>
    <property type="project" value="UniProtKB-KW"/>
</dbReference>
<evidence type="ECO:0000256" key="4">
    <source>
        <dbReference type="ARBA" id="ARBA00012809"/>
    </source>
</evidence>
<dbReference type="InterPro" id="IPR050064">
    <property type="entry name" value="IGPS_HisA/HisF"/>
</dbReference>
<dbReference type="GO" id="GO:0000105">
    <property type="term" value="P:L-histidine biosynthetic process"/>
    <property type="evidence" value="ECO:0007669"/>
    <property type="project" value="UniProtKB-UniPathway"/>
</dbReference>
<accession>A0A1I2MZ36</accession>
<comment type="similarity">
    <text evidence="2 11">Belongs to the HisA/HisF family.</text>
</comment>
<dbReference type="RefSeq" id="WP_090724612.1">
    <property type="nucleotide sequence ID" value="NZ_FOOU01000002.1"/>
</dbReference>
<evidence type="ECO:0000256" key="3">
    <source>
        <dbReference type="ARBA" id="ARBA00011152"/>
    </source>
</evidence>
<proteinExistence type="inferred from homology"/>
<comment type="catalytic activity">
    <reaction evidence="10">
        <text>5-[(5-phospho-1-deoxy-D-ribulos-1-ylimino)methylamino]-1-(5-phospho-beta-D-ribosyl)imidazole-4-carboxamide + L-glutamine = D-erythro-1-(imidazol-4-yl)glycerol 3-phosphate + 5-amino-1-(5-phospho-beta-D-ribosyl)imidazole-4-carboxamide + L-glutamate + H(+)</text>
        <dbReference type="Rhea" id="RHEA:24793"/>
        <dbReference type="ChEBI" id="CHEBI:15378"/>
        <dbReference type="ChEBI" id="CHEBI:29985"/>
        <dbReference type="ChEBI" id="CHEBI:58278"/>
        <dbReference type="ChEBI" id="CHEBI:58359"/>
        <dbReference type="ChEBI" id="CHEBI:58475"/>
        <dbReference type="ChEBI" id="CHEBI:58525"/>
        <dbReference type="EC" id="4.3.2.10"/>
    </reaction>
</comment>
<dbReference type="EMBL" id="FOOU01000002">
    <property type="protein sequence ID" value="SFF96140.1"/>
    <property type="molecule type" value="Genomic_DNA"/>
</dbReference>
<evidence type="ECO:0000256" key="7">
    <source>
        <dbReference type="ARBA" id="ARBA00023239"/>
    </source>
</evidence>
<dbReference type="Gene3D" id="3.20.20.70">
    <property type="entry name" value="Aldolase class I"/>
    <property type="match status" value="1"/>
</dbReference>
<dbReference type="GO" id="GO:0000107">
    <property type="term" value="F:imidazoleglycerol-phosphate synthase activity"/>
    <property type="evidence" value="ECO:0007669"/>
    <property type="project" value="InterPro"/>
</dbReference>
<evidence type="ECO:0000313" key="13">
    <source>
        <dbReference type="Proteomes" id="UP000198623"/>
    </source>
</evidence>
<evidence type="ECO:0000256" key="9">
    <source>
        <dbReference type="ARBA" id="ARBA00030264"/>
    </source>
</evidence>
<evidence type="ECO:0000256" key="5">
    <source>
        <dbReference type="ARBA" id="ARBA00022605"/>
    </source>
</evidence>
<dbReference type="OrthoDB" id="9781903at2"/>
<name>A0A1I2MZ36_9GAMM</name>
<organism evidence="12 13">
    <name type="scientific">Neptunomonas qingdaonensis</name>
    <dbReference type="NCBI Taxonomy" id="1045558"/>
    <lineage>
        <taxon>Bacteria</taxon>
        <taxon>Pseudomonadati</taxon>
        <taxon>Pseudomonadota</taxon>
        <taxon>Gammaproteobacteria</taxon>
        <taxon>Oceanospirillales</taxon>
        <taxon>Oceanospirillaceae</taxon>
        <taxon>Neptunomonas</taxon>
    </lineage>
</organism>